<protein>
    <submittedName>
        <fullName evidence="2">Uncharacterized protein</fullName>
    </submittedName>
</protein>
<gene>
    <name evidence="2" type="ORF">HJC23_004653</name>
</gene>
<feature type="region of interest" description="Disordered" evidence="1">
    <location>
        <begin position="273"/>
        <end position="292"/>
    </location>
</feature>
<dbReference type="GO" id="GO:0005643">
    <property type="term" value="C:nuclear pore"/>
    <property type="evidence" value="ECO:0007669"/>
    <property type="project" value="UniProtKB-ARBA"/>
</dbReference>
<accession>A0ABD3PK53</accession>
<evidence type="ECO:0000313" key="3">
    <source>
        <dbReference type="Proteomes" id="UP001516023"/>
    </source>
</evidence>
<dbReference type="GO" id="GO:0006913">
    <property type="term" value="P:nucleocytoplasmic transport"/>
    <property type="evidence" value="ECO:0007669"/>
    <property type="project" value="UniProtKB-ARBA"/>
</dbReference>
<proteinExistence type="predicted"/>
<dbReference type="PANTHER" id="PTHR21286">
    <property type="entry name" value="NUCLEAR PORE COMPLEX PROTEIN NUP160"/>
    <property type="match status" value="1"/>
</dbReference>
<sequence>MSSSAMEIIEHPLLQIHPPFSLAAPPKQSRYYAIATPDGSDATTTTLPVALVASGIMPVDSGELERRRKRSQTTTILATHFPFHGTTVRGGNPANATASIDLSRLNNHLSSIIATGCFVTMHGNDECVLVRMVDVHGSILSLMVHSSTLEPVGGVHSLVPFQPSMSPHPGSTLENTQVAFPTEKMVVLALDPYLYGIDFSHGGCDSLHDDIHDKTNAAPTVKVWSTRHRTLYDPLSSRKKPRQSISTVLKEASYTLGLKLEGTLTTTTTSIFTDDERNNYGDDDDDDVDDDDYDDNDRTARLATLHSDGSLRLWTIRAQPRNNQLRSFTTPHVQRIVLKYSEGGYIDPPLPTDWDSYNSIKMTGRVHDDEYELALYLKCLNESRVYVFRGGVVSGDYFGGDCMQEMHLPEGTTTVFDLSWGREGELLVLLQREGNERDEGGIVAVFPRGKTEALLPENKTVSFGVNSFRQMNMQRSVEEELARFFVPSPVDGEDGMTMEKENSGANAENATLDTAFEEKVAKAEARVDKAGLLSLLHPMGRSRPSSLAVHRALRSLNLVDGAMTAENMGPVDIVGAMRRWKKRDLFRPSLTVEEKSLVPRHEGNNQLVPKATEAMVADSNSIYHVFASATKNASRPTNAEVDQDRATAMKSIQSPGTSHSLESAENTHLMRWITFLTEVRRQEARLNEVLCLASVPSSYNLVYRPSMISVISFKSPLAGRLSIGHNGEDLMANLDELSLDMLEFAMSHSELRSTLCHAESILFDAASKASCLIAGWRNNGLDEDIVCLIENLGQSVAESLNLNERQLELLRILSEIDLDFVEEWLYPPSSKSPSACSRLGLSVNTDEMTDPIPGFNIGGAYGQSPAVTIISARLESMRHLSLARLLLILSSSRSGTTSSIQSGLRLALFCTALSWSMNQSSHQDGCRTVLEEHLLQAEKANTSRTSSWLADDFFKAVVNLFSGSSGTSSLSNLMSSAHEPHITLRLLAPLLEYPSQGSPDNQDTTRIAAECLLVEASLVAKQYHLGTTTTPPKDLWVLASNILLDNVARDSVDGTSICHIYEALLSHKDRCSPSSQDVHQEEKVFKVLSAILLIGECEDDLSQFTESQEDIKRLCTMPTMRSLFLPLALSAPVSTDHGGLVTWLLSKISCDAPVPKLALYHFVKTMMNISKLFFRVDTLQRKLQLIGEDSTALSDCCNVALDAINDTISSITSLLPFEISREMPEFATLWSLAFETSLRGNLWDHALRSCLSNPSKGEQNDKFRSLVLRMVDAKALGKLLDMSMAVVGHIDVRMNDVEFDDTTADPPSGMSFDLLNHATKIIEQAAKEQATASTRTADEVEALWKDRPNYWGALYSLHASRGNWKQAAQAMDKCGKAADLAAAAAPRSRSQNVSSINKATSKMIMDEISLSAIACANAVSLTEKPSDRYILPNGLAKGLLTEEDIEIRAMRAMALRALSMDEYSPDSVTTILKASFRVTIDMLARLGYYDHAIALAKGLSAKRKSCPGGVDLFDDSLKHILSKYLVPAATIFPCRASGEGIDVDIQSRSKVAQIRLSSSSCVVRNLGKQAALTSSSSNSKSFMMNKICDEAVQADMAMRLLQQYTYMYSPSCSGLGLHVARSILLASGGNSDLPHWLKDLFIFGMPHDDGKKSGLFASVEGGHNVADPAGLVRLFMEFHRYDDACEVVVSVLSKRSGVAFSPSSRIPEKGNIDFVPYDLIDELWKSIQSIISSNQNSSEDFDSNNKLNALRSMQTRMEKALLKHFELLKLSEEGLKSARALAH</sequence>
<evidence type="ECO:0000256" key="1">
    <source>
        <dbReference type="SAM" id="MobiDB-lite"/>
    </source>
</evidence>
<dbReference type="PANTHER" id="PTHR21286:SF0">
    <property type="entry name" value="NUCLEAR PORE COMPLEX PROTEIN NUP160"/>
    <property type="match status" value="1"/>
</dbReference>
<dbReference type="Proteomes" id="UP001516023">
    <property type="component" value="Unassembled WGS sequence"/>
</dbReference>
<reference evidence="2 3" key="1">
    <citation type="journal article" date="2020" name="G3 (Bethesda)">
        <title>Improved Reference Genome for Cyclotella cryptica CCMP332, a Model for Cell Wall Morphogenesis, Salinity Adaptation, and Lipid Production in Diatoms (Bacillariophyta).</title>
        <authorList>
            <person name="Roberts W.R."/>
            <person name="Downey K.M."/>
            <person name="Ruck E.C."/>
            <person name="Traller J.C."/>
            <person name="Alverson A.J."/>
        </authorList>
    </citation>
    <scope>NUCLEOTIDE SEQUENCE [LARGE SCALE GENOMIC DNA]</scope>
    <source>
        <strain evidence="2 3">CCMP332</strain>
    </source>
</reference>
<name>A0ABD3PK53_9STRA</name>
<feature type="compositionally biased region" description="Acidic residues" evidence="1">
    <location>
        <begin position="281"/>
        <end position="292"/>
    </location>
</feature>
<comment type="caution">
    <text evidence="2">The sequence shown here is derived from an EMBL/GenBank/DDBJ whole genome shotgun (WGS) entry which is preliminary data.</text>
</comment>
<keyword evidence="3" id="KW-1185">Reference proteome</keyword>
<evidence type="ECO:0000313" key="2">
    <source>
        <dbReference type="EMBL" id="KAL3788186.1"/>
    </source>
</evidence>
<dbReference type="EMBL" id="JABMIG020000160">
    <property type="protein sequence ID" value="KAL3788186.1"/>
    <property type="molecule type" value="Genomic_DNA"/>
</dbReference>
<dbReference type="InterPro" id="IPR021717">
    <property type="entry name" value="Nucleoporin_Nup160"/>
</dbReference>
<organism evidence="2 3">
    <name type="scientific">Cyclotella cryptica</name>
    <dbReference type="NCBI Taxonomy" id="29204"/>
    <lineage>
        <taxon>Eukaryota</taxon>
        <taxon>Sar</taxon>
        <taxon>Stramenopiles</taxon>
        <taxon>Ochrophyta</taxon>
        <taxon>Bacillariophyta</taxon>
        <taxon>Coscinodiscophyceae</taxon>
        <taxon>Thalassiosirophycidae</taxon>
        <taxon>Stephanodiscales</taxon>
        <taxon>Stephanodiscaceae</taxon>
        <taxon>Cyclotella</taxon>
    </lineage>
</organism>